<dbReference type="Gene3D" id="1.20.5.1930">
    <property type="match status" value="1"/>
</dbReference>
<evidence type="ECO:0000313" key="13">
    <source>
        <dbReference type="Proteomes" id="UP000633205"/>
    </source>
</evidence>
<keyword evidence="8" id="KW-0902">Two-component regulatory system</keyword>
<name>A0A916Y3L6_9MICO</name>
<evidence type="ECO:0000256" key="6">
    <source>
        <dbReference type="ARBA" id="ARBA00022777"/>
    </source>
</evidence>
<keyword evidence="9" id="KW-0472">Membrane</keyword>
<feature type="domain" description="Signal transduction histidine kinase subgroup 3 dimerisation and phosphoacceptor" evidence="11">
    <location>
        <begin position="235"/>
        <end position="300"/>
    </location>
</feature>
<evidence type="ECO:0000259" key="11">
    <source>
        <dbReference type="Pfam" id="PF07730"/>
    </source>
</evidence>
<evidence type="ECO:0000256" key="4">
    <source>
        <dbReference type="ARBA" id="ARBA00022679"/>
    </source>
</evidence>
<keyword evidence="5" id="KW-0547">Nucleotide-binding</keyword>
<evidence type="ECO:0000256" key="2">
    <source>
        <dbReference type="ARBA" id="ARBA00012438"/>
    </source>
</evidence>
<keyword evidence="3" id="KW-0597">Phosphoprotein</keyword>
<feature type="transmembrane region" description="Helical" evidence="9">
    <location>
        <begin position="177"/>
        <end position="203"/>
    </location>
</feature>
<dbReference type="PANTHER" id="PTHR24421:SF10">
    <property type="entry name" value="NITRATE_NITRITE SENSOR PROTEIN NARQ"/>
    <property type="match status" value="1"/>
</dbReference>
<keyword evidence="6" id="KW-0418">Kinase</keyword>
<comment type="caution">
    <text evidence="12">The sequence shown here is derived from an EMBL/GenBank/DDBJ whole genome shotgun (WGS) entry which is preliminary data.</text>
</comment>
<dbReference type="RefSeq" id="WP_188710748.1">
    <property type="nucleotide sequence ID" value="NZ_BMHO01000001.1"/>
</dbReference>
<dbReference type="EMBL" id="BMHO01000001">
    <property type="protein sequence ID" value="GGD28070.1"/>
    <property type="molecule type" value="Genomic_DNA"/>
</dbReference>
<dbReference type="AlphaFoldDB" id="A0A916Y3L6"/>
<evidence type="ECO:0000256" key="8">
    <source>
        <dbReference type="ARBA" id="ARBA00023012"/>
    </source>
</evidence>
<gene>
    <name evidence="12" type="ORF">GCM10010915_05120</name>
</gene>
<organism evidence="12 13">
    <name type="scientific">Microbacterium faecale</name>
    <dbReference type="NCBI Taxonomy" id="1804630"/>
    <lineage>
        <taxon>Bacteria</taxon>
        <taxon>Bacillati</taxon>
        <taxon>Actinomycetota</taxon>
        <taxon>Actinomycetes</taxon>
        <taxon>Micrococcales</taxon>
        <taxon>Microbacteriaceae</taxon>
        <taxon>Microbacterium</taxon>
    </lineage>
</organism>
<dbReference type="GO" id="GO:0016020">
    <property type="term" value="C:membrane"/>
    <property type="evidence" value="ECO:0007669"/>
    <property type="project" value="InterPro"/>
</dbReference>
<keyword evidence="9" id="KW-1133">Transmembrane helix</keyword>
<dbReference type="EC" id="2.7.13.3" evidence="2"/>
<dbReference type="Gene3D" id="3.30.565.10">
    <property type="entry name" value="Histidine kinase-like ATPase, C-terminal domain"/>
    <property type="match status" value="1"/>
</dbReference>
<sequence>MTTQTTDARERTISRNAAGPAADAFTRDPATATQLRNDIWIGLTMFLGAIVSVVLGFFSQVMGPGGLDVKWGILYAAALTLPFVVRRRYPIMVALATNAAYVVGMEAGATELYVGQVALFLSMYTVGAWVDDRRRANIVRAVIIGVMVVWLLTATFRTATMPAPESVENAVGAMSPVVALMMTQWLINAVFFGAAFVMGNNAYEAALGRRALRERTAELEEQQEIASAQAVALDRVRIARELHDVVAHHVSAMGVQAGAARTVIDQNPEAAKTALAAVEDSSRQVIRELHHLLDTLRHDDDQEHEAPSTIGLDDLDPLVRSASAAGTPTSMRIIGEPIEVPEFVQVNLYRIAQEALTNARRHAGPGVSADLRLRYTENAVELEVTNTGRVVLGSRTGLGTLGMRERATAMGAHLEAGPRDQGGYLVRVRVPCGG</sequence>
<dbReference type="GO" id="GO:0046983">
    <property type="term" value="F:protein dimerization activity"/>
    <property type="evidence" value="ECO:0007669"/>
    <property type="project" value="InterPro"/>
</dbReference>
<reference evidence="12" key="1">
    <citation type="journal article" date="2014" name="Int. J. Syst. Evol. Microbiol.">
        <title>Complete genome sequence of Corynebacterium casei LMG S-19264T (=DSM 44701T), isolated from a smear-ripened cheese.</title>
        <authorList>
            <consortium name="US DOE Joint Genome Institute (JGI-PGF)"/>
            <person name="Walter F."/>
            <person name="Albersmeier A."/>
            <person name="Kalinowski J."/>
            <person name="Ruckert C."/>
        </authorList>
    </citation>
    <scope>NUCLEOTIDE SEQUENCE</scope>
    <source>
        <strain evidence="12">CGMCC 1.15152</strain>
    </source>
</reference>
<dbReference type="InterPro" id="IPR011712">
    <property type="entry name" value="Sig_transdc_His_kin_sub3_dim/P"/>
</dbReference>
<protein>
    <recommendedName>
        <fullName evidence="2">histidine kinase</fullName>
        <ecNumber evidence="2">2.7.13.3</ecNumber>
    </recommendedName>
</protein>
<keyword evidence="4" id="KW-0808">Transferase</keyword>
<proteinExistence type="predicted"/>
<evidence type="ECO:0000256" key="5">
    <source>
        <dbReference type="ARBA" id="ARBA00022741"/>
    </source>
</evidence>
<keyword evidence="13" id="KW-1185">Reference proteome</keyword>
<evidence type="ECO:0000256" key="7">
    <source>
        <dbReference type="ARBA" id="ARBA00022840"/>
    </source>
</evidence>
<evidence type="ECO:0000256" key="3">
    <source>
        <dbReference type="ARBA" id="ARBA00022553"/>
    </source>
</evidence>
<keyword evidence="9" id="KW-0812">Transmembrane</keyword>
<reference evidence="12" key="2">
    <citation type="submission" date="2020-09" db="EMBL/GenBank/DDBJ databases">
        <authorList>
            <person name="Sun Q."/>
            <person name="Zhou Y."/>
        </authorList>
    </citation>
    <scope>NUCLEOTIDE SEQUENCE</scope>
    <source>
        <strain evidence="12">CGMCC 1.15152</strain>
    </source>
</reference>
<evidence type="ECO:0000256" key="1">
    <source>
        <dbReference type="ARBA" id="ARBA00000085"/>
    </source>
</evidence>
<dbReference type="GO" id="GO:0000155">
    <property type="term" value="F:phosphorelay sensor kinase activity"/>
    <property type="evidence" value="ECO:0007669"/>
    <property type="project" value="InterPro"/>
</dbReference>
<dbReference type="Proteomes" id="UP000633205">
    <property type="component" value="Unassembled WGS sequence"/>
</dbReference>
<keyword evidence="7" id="KW-0067">ATP-binding</keyword>
<feature type="domain" description="Histidine kinase/HSP90-like ATPase" evidence="10">
    <location>
        <begin position="345"/>
        <end position="431"/>
    </location>
</feature>
<comment type="catalytic activity">
    <reaction evidence="1">
        <text>ATP + protein L-histidine = ADP + protein N-phospho-L-histidine.</text>
        <dbReference type="EC" id="2.7.13.3"/>
    </reaction>
</comment>
<accession>A0A916Y3L6</accession>
<dbReference type="SUPFAM" id="SSF55874">
    <property type="entry name" value="ATPase domain of HSP90 chaperone/DNA topoisomerase II/histidine kinase"/>
    <property type="match status" value="1"/>
</dbReference>
<dbReference type="Pfam" id="PF07730">
    <property type="entry name" value="HisKA_3"/>
    <property type="match status" value="1"/>
</dbReference>
<dbReference type="CDD" id="cd16917">
    <property type="entry name" value="HATPase_UhpB-NarQ-NarX-like"/>
    <property type="match status" value="1"/>
</dbReference>
<feature type="transmembrane region" description="Helical" evidence="9">
    <location>
        <begin position="39"/>
        <end position="57"/>
    </location>
</feature>
<dbReference type="InterPro" id="IPR050482">
    <property type="entry name" value="Sensor_HK_TwoCompSys"/>
</dbReference>
<evidence type="ECO:0000313" key="12">
    <source>
        <dbReference type="EMBL" id="GGD28070.1"/>
    </source>
</evidence>
<feature type="transmembrane region" description="Helical" evidence="9">
    <location>
        <begin position="69"/>
        <end position="85"/>
    </location>
</feature>
<dbReference type="InterPro" id="IPR036890">
    <property type="entry name" value="HATPase_C_sf"/>
</dbReference>
<dbReference type="PANTHER" id="PTHR24421">
    <property type="entry name" value="NITRATE/NITRITE SENSOR PROTEIN NARX-RELATED"/>
    <property type="match status" value="1"/>
</dbReference>
<feature type="transmembrane region" description="Helical" evidence="9">
    <location>
        <begin position="137"/>
        <end position="157"/>
    </location>
</feature>
<evidence type="ECO:0000256" key="9">
    <source>
        <dbReference type="SAM" id="Phobius"/>
    </source>
</evidence>
<dbReference type="InterPro" id="IPR003594">
    <property type="entry name" value="HATPase_dom"/>
</dbReference>
<dbReference type="Pfam" id="PF02518">
    <property type="entry name" value="HATPase_c"/>
    <property type="match status" value="1"/>
</dbReference>
<evidence type="ECO:0000259" key="10">
    <source>
        <dbReference type="Pfam" id="PF02518"/>
    </source>
</evidence>
<dbReference type="GO" id="GO:0005524">
    <property type="term" value="F:ATP binding"/>
    <property type="evidence" value="ECO:0007669"/>
    <property type="project" value="UniProtKB-KW"/>
</dbReference>